<dbReference type="SUPFAM" id="SSF56672">
    <property type="entry name" value="DNA/RNA polymerases"/>
    <property type="match status" value="1"/>
</dbReference>
<dbReference type="CDD" id="cd15489">
    <property type="entry name" value="PHD_SF"/>
    <property type="match status" value="1"/>
</dbReference>
<evidence type="ECO:0000313" key="3">
    <source>
        <dbReference type="Proteomes" id="UP001314205"/>
    </source>
</evidence>
<evidence type="ECO:0000259" key="1">
    <source>
        <dbReference type="PROSITE" id="PS50878"/>
    </source>
</evidence>
<dbReference type="Proteomes" id="UP001314205">
    <property type="component" value="Unassembled WGS sequence"/>
</dbReference>
<dbReference type="SUPFAM" id="SSF57903">
    <property type="entry name" value="FYVE/PHD zinc finger"/>
    <property type="match status" value="1"/>
</dbReference>
<dbReference type="GO" id="GO:0071897">
    <property type="term" value="P:DNA biosynthetic process"/>
    <property type="evidence" value="ECO:0007669"/>
    <property type="project" value="UniProtKB-ARBA"/>
</dbReference>
<protein>
    <recommendedName>
        <fullName evidence="1">Reverse transcriptase domain-containing protein</fullName>
    </recommendedName>
</protein>
<dbReference type="PANTHER" id="PTHR33332">
    <property type="entry name" value="REVERSE TRANSCRIPTASE DOMAIN-CONTAINING PROTEIN"/>
    <property type="match status" value="1"/>
</dbReference>
<dbReference type="Gene3D" id="3.30.40.10">
    <property type="entry name" value="Zinc/RING finger domain, C3HC4 (zinc finger)"/>
    <property type="match status" value="1"/>
</dbReference>
<dbReference type="Pfam" id="PF00078">
    <property type="entry name" value="RVT_1"/>
    <property type="match status" value="1"/>
</dbReference>
<dbReference type="InterPro" id="IPR043502">
    <property type="entry name" value="DNA/RNA_pol_sf"/>
</dbReference>
<dbReference type="AlphaFoldDB" id="A0AAV1LRT8"/>
<dbReference type="PROSITE" id="PS50878">
    <property type="entry name" value="RT_POL"/>
    <property type="match status" value="1"/>
</dbReference>
<name>A0AAV1LRT8_9NEOP</name>
<keyword evidence="3" id="KW-1185">Reference proteome</keyword>
<proteinExistence type="predicted"/>
<accession>A0AAV1LRT8</accession>
<dbReference type="EMBL" id="CAVLGL010000095">
    <property type="protein sequence ID" value="CAK1597655.1"/>
    <property type="molecule type" value="Genomic_DNA"/>
</dbReference>
<dbReference type="InterPro" id="IPR011011">
    <property type="entry name" value="Znf_FYVE_PHD"/>
</dbReference>
<feature type="domain" description="Reverse transcriptase" evidence="1">
    <location>
        <begin position="292"/>
        <end position="579"/>
    </location>
</feature>
<dbReference type="InterPro" id="IPR000477">
    <property type="entry name" value="RT_dom"/>
</dbReference>
<comment type="caution">
    <text evidence="2">The sequence shown here is derived from an EMBL/GenBank/DDBJ whole genome shotgun (WGS) entry which is preliminary data.</text>
</comment>
<evidence type="ECO:0000313" key="2">
    <source>
        <dbReference type="EMBL" id="CAK1597655.1"/>
    </source>
</evidence>
<organism evidence="2 3">
    <name type="scientific">Parnassius mnemosyne</name>
    <name type="common">clouded apollo</name>
    <dbReference type="NCBI Taxonomy" id="213953"/>
    <lineage>
        <taxon>Eukaryota</taxon>
        <taxon>Metazoa</taxon>
        <taxon>Ecdysozoa</taxon>
        <taxon>Arthropoda</taxon>
        <taxon>Hexapoda</taxon>
        <taxon>Insecta</taxon>
        <taxon>Pterygota</taxon>
        <taxon>Neoptera</taxon>
        <taxon>Endopterygota</taxon>
        <taxon>Lepidoptera</taxon>
        <taxon>Glossata</taxon>
        <taxon>Ditrysia</taxon>
        <taxon>Papilionoidea</taxon>
        <taxon>Papilionidae</taxon>
        <taxon>Parnassiinae</taxon>
        <taxon>Parnassini</taxon>
        <taxon>Parnassius</taxon>
        <taxon>Driopa</taxon>
    </lineage>
</organism>
<dbReference type="CDD" id="cd01650">
    <property type="entry name" value="RT_nLTR_like"/>
    <property type="match status" value="1"/>
</dbReference>
<reference evidence="2 3" key="1">
    <citation type="submission" date="2023-11" db="EMBL/GenBank/DDBJ databases">
        <authorList>
            <person name="Hedman E."/>
            <person name="Englund M."/>
            <person name="Stromberg M."/>
            <person name="Nyberg Akerstrom W."/>
            <person name="Nylinder S."/>
            <person name="Jareborg N."/>
            <person name="Kallberg Y."/>
            <person name="Kronander E."/>
        </authorList>
    </citation>
    <scope>NUCLEOTIDE SEQUENCE [LARGE SCALE GENOMIC DNA]</scope>
</reference>
<gene>
    <name evidence="2" type="ORF">PARMNEM_LOCUS16818</name>
</gene>
<dbReference type="InterPro" id="IPR013083">
    <property type="entry name" value="Znf_RING/FYVE/PHD"/>
</dbReference>
<sequence>MSKCEKCNKNITRTRPGVECHRCEKMVHLNTECSGLTTKQRNALRANKNLDWSCSECKNTSSRRTSIIINLAAQILTSKLEKAIKDNTFTSKISKRKTPLKPWITVGIVNSIRKRDKMHKKLKKDLNNEQLGHIYRNYRNTLNRLIKQLKINYYKVLLEKNKGNMKETWNTIKEICNMVKKKESSTDLLKHCLNTTHSLDNVNRFFATVGYSLANDILSKLNTTDSSLSLLAKCKDAPNGSMSVYLTDSVEVSSVICSIKSSNSSGYDCITSKILKDNIKHISEPIAYLINLTFEYGVFPKIYKNAIVCPIYKSGDKSSPNNYRPISLLSTMSKVLEKIFNKRLMNYLEKNELLDKNQFGFRANRSTDDAVLQLTSNITRYLDKNEKVIGVFLDLQKAFDTVSVPILLTRLENMGIRGNALMWFQDYLSDRKQRVRVDGLLSNEFSSIYGVPQGSTLGPSLFLIYINDLCKTNLKGADIQMFADDTVILFHGESWECVHRLAEDGLRTITSWLENSLLTLNTSKTKYMCFSKTNINSPKSSSLQIHSYPCNRQANTENKSCTCSLIERVKVIKYLGISIDDKLNWKQHITSVANRLRKLVYVFRELRTVSELPLLIQTYKALAECVITYCICSWGAAAKTHLIELERAQRYLLKVILYLPFRHPTAALFKTANVLSVRQLYIYNCIKKYHKFTVPYLPSTGKRRERFTVERVRCKIARQHYQFQAPRLYNYFSVNNKLRNLSMYQLKSKVLLWLRKLKYNETENLLKITQ</sequence>